<keyword evidence="3 5" id="KW-0012">Acyltransferase</keyword>
<feature type="domain" description="Thiolase C-terminal" evidence="7">
    <location>
        <begin position="294"/>
        <end position="415"/>
    </location>
</feature>
<dbReference type="Gene3D" id="3.40.47.10">
    <property type="match status" value="2"/>
</dbReference>
<dbReference type="InterPro" id="IPR016039">
    <property type="entry name" value="Thiolase-like"/>
</dbReference>
<dbReference type="PANTHER" id="PTHR43365:SF1">
    <property type="entry name" value="ACETYL-COA C-ACYLTRANSFERASE"/>
    <property type="match status" value="1"/>
</dbReference>
<name>A0A4Q7KGM2_9PSEU</name>
<accession>A0A4Q7KGM2</accession>
<evidence type="ECO:0000256" key="1">
    <source>
        <dbReference type="ARBA" id="ARBA00010982"/>
    </source>
</evidence>
<dbReference type="Proteomes" id="UP000294257">
    <property type="component" value="Unassembled WGS sequence"/>
</dbReference>
<dbReference type="Pfam" id="PF02803">
    <property type="entry name" value="Thiolase_C"/>
    <property type="match status" value="1"/>
</dbReference>
<dbReference type="InterPro" id="IPR020616">
    <property type="entry name" value="Thiolase_N"/>
</dbReference>
<dbReference type="NCBIfam" id="NF006090">
    <property type="entry name" value="PRK08242.1"/>
    <property type="match status" value="1"/>
</dbReference>
<dbReference type="InterPro" id="IPR020610">
    <property type="entry name" value="Thiolase_AS"/>
</dbReference>
<dbReference type="PROSITE" id="PS00737">
    <property type="entry name" value="THIOLASE_2"/>
    <property type="match status" value="1"/>
</dbReference>
<evidence type="ECO:0000256" key="2">
    <source>
        <dbReference type="ARBA" id="ARBA00022679"/>
    </source>
</evidence>
<dbReference type="InterPro" id="IPR020613">
    <property type="entry name" value="Thiolase_CS"/>
</dbReference>
<feature type="active site" description="Acyl-thioester intermediate" evidence="4">
    <location>
        <position position="105"/>
    </location>
</feature>
<dbReference type="EMBL" id="SGWQ01000009">
    <property type="protein sequence ID" value="RZS34403.1"/>
    <property type="molecule type" value="Genomic_DNA"/>
</dbReference>
<evidence type="ECO:0000313" key="8">
    <source>
        <dbReference type="EMBL" id="RZS34403.1"/>
    </source>
</evidence>
<evidence type="ECO:0000256" key="5">
    <source>
        <dbReference type="RuleBase" id="RU003557"/>
    </source>
</evidence>
<evidence type="ECO:0000259" key="7">
    <source>
        <dbReference type="Pfam" id="PF02803"/>
    </source>
</evidence>
<dbReference type="NCBIfam" id="TIGR01930">
    <property type="entry name" value="AcCoA-C-Actrans"/>
    <property type="match status" value="1"/>
</dbReference>
<dbReference type="Pfam" id="PF00108">
    <property type="entry name" value="Thiolase_N"/>
    <property type="match status" value="1"/>
</dbReference>
<dbReference type="CDD" id="cd00751">
    <property type="entry name" value="thiolase"/>
    <property type="match status" value="1"/>
</dbReference>
<reference evidence="8 9" key="1">
    <citation type="submission" date="2019-02" db="EMBL/GenBank/DDBJ databases">
        <title>Genomic Encyclopedia of Type Strains, Phase IV (KMG-IV): sequencing the most valuable type-strain genomes for metagenomic binning, comparative biology and taxonomic classification.</title>
        <authorList>
            <person name="Goeker M."/>
        </authorList>
    </citation>
    <scope>NUCLEOTIDE SEQUENCE [LARGE SCALE GENOMIC DNA]</scope>
    <source>
        <strain evidence="8 9">DSM 101727</strain>
    </source>
</reference>
<dbReference type="AlphaFoldDB" id="A0A4Q7KGM2"/>
<dbReference type="PANTHER" id="PTHR43365">
    <property type="entry name" value="BLR7806 PROTEIN"/>
    <property type="match status" value="1"/>
</dbReference>
<feature type="active site" description="Proton acceptor" evidence="4">
    <location>
        <position position="402"/>
    </location>
</feature>
<comment type="caution">
    <text evidence="8">The sequence shown here is derived from an EMBL/GenBank/DDBJ whole genome shotgun (WGS) entry which is preliminary data.</text>
</comment>
<feature type="active site" description="Proton acceptor" evidence="4">
    <location>
        <position position="372"/>
    </location>
</feature>
<protein>
    <submittedName>
        <fullName evidence="8">Acetyl-CoA C-acetyltransferase</fullName>
    </submittedName>
</protein>
<dbReference type="PIRSF" id="PIRSF000429">
    <property type="entry name" value="Ac-CoA_Ac_transf"/>
    <property type="match status" value="1"/>
</dbReference>
<keyword evidence="2 5" id="KW-0808">Transferase</keyword>
<sequence length="416" mass="43788">MLITVSPREDHGVTSEAFIYEAIRTPRGRGKSNGSLHGVKPISLIVGLIEELRRRHPDADPALIDDVVLGVVSPVGDQGSVIARTAAVAAGLPHTVAGLQLDRFCASGLEAVNTGAQKVRSGWDQLVITGGVESMSRVPMGSDGGAWFNDPETNYDSYFVPQGISADLIATIEGFSREDVDGYAVESQKRAKAAWDGGYFAKSVVPVKDRNGITLLDHDEHMRPESTVDGLGKLKPSFAGIGEMGGFDAVALQKYHYVEKINHVHTAANSSGIVDGAALVLVGSEQAGQAAGLTPRARIVSTATTGAEPTIMLTGPTPAAQKALKSAGLTPDDIDLWELNEAFASVVLKFMKDLKIPHEKLNVNGGAIAMGHPLGATGAMILGTMVDELERQNLRRALVTLCIGGGMGVATIIERV</sequence>
<gene>
    <name evidence="8" type="ORF">EV193_109194</name>
</gene>
<feature type="domain" description="Thiolase N-terminal" evidence="6">
    <location>
        <begin position="18"/>
        <end position="242"/>
    </location>
</feature>
<organism evidence="8 9">
    <name type="scientific">Herbihabitans rhizosphaerae</name>
    <dbReference type="NCBI Taxonomy" id="1872711"/>
    <lineage>
        <taxon>Bacteria</taxon>
        <taxon>Bacillati</taxon>
        <taxon>Actinomycetota</taxon>
        <taxon>Actinomycetes</taxon>
        <taxon>Pseudonocardiales</taxon>
        <taxon>Pseudonocardiaceae</taxon>
        <taxon>Herbihabitans</taxon>
    </lineage>
</organism>
<proteinExistence type="inferred from homology"/>
<dbReference type="PROSITE" id="PS00099">
    <property type="entry name" value="THIOLASE_3"/>
    <property type="match status" value="1"/>
</dbReference>
<evidence type="ECO:0000259" key="6">
    <source>
        <dbReference type="Pfam" id="PF00108"/>
    </source>
</evidence>
<comment type="similarity">
    <text evidence="1 5">Belongs to the thiolase-like superfamily. Thiolase family.</text>
</comment>
<evidence type="ECO:0000256" key="4">
    <source>
        <dbReference type="PIRSR" id="PIRSR000429-1"/>
    </source>
</evidence>
<dbReference type="InterPro" id="IPR020617">
    <property type="entry name" value="Thiolase_C"/>
</dbReference>
<keyword evidence="9" id="KW-1185">Reference proteome</keyword>
<evidence type="ECO:0000313" key="9">
    <source>
        <dbReference type="Proteomes" id="UP000294257"/>
    </source>
</evidence>
<dbReference type="InterPro" id="IPR002155">
    <property type="entry name" value="Thiolase"/>
</dbReference>
<dbReference type="SUPFAM" id="SSF53901">
    <property type="entry name" value="Thiolase-like"/>
    <property type="match status" value="2"/>
</dbReference>
<evidence type="ECO:0000256" key="3">
    <source>
        <dbReference type="ARBA" id="ARBA00023315"/>
    </source>
</evidence>
<dbReference type="GO" id="GO:0016747">
    <property type="term" value="F:acyltransferase activity, transferring groups other than amino-acyl groups"/>
    <property type="evidence" value="ECO:0007669"/>
    <property type="project" value="InterPro"/>
</dbReference>